<evidence type="ECO:0000313" key="2">
    <source>
        <dbReference type="Proteomes" id="UP000282613"/>
    </source>
</evidence>
<organism evidence="3">
    <name type="scientific">Taenia asiatica</name>
    <name type="common">Asian tapeworm</name>
    <dbReference type="NCBI Taxonomy" id="60517"/>
    <lineage>
        <taxon>Eukaryota</taxon>
        <taxon>Metazoa</taxon>
        <taxon>Spiralia</taxon>
        <taxon>Lophotrochozoa</taxon>
        <taxon>Platyhelminthes</taxon>
        <taxon>Cestoda</taxon>
        <taxon>Eucestoda</taxon>
        <taxon>Cyclophyllidea</taxon>
        <taxon>Taeniidae</taxon>
        <taxon>Taenia</taxon>
    </lineage>
</organism>
<dbReference type="WBParaSite" id="TASK_0001021201-mRNA-1">
    <property type="protein sequence ID" value="TASK_0001021201-mRNA-1"/>
    <property type="gene ID" value="TASK_0001021201"/>
</dbReference>
<reference evidence="3" key="1">
    <citation type="submission" date="2017-02" db="UniProtKB">
        <authorList>
            <consortium name="WormBaseParasite"/>
        </authorList>
    </citation>
    <scope>IDENTIFICATION</scope>
</reference>
<name>A0A0R3WH69_TAEAS</name>
<dbReference type="EMBL" id="UYRS01021109">
    <property type="protein sequence ID" value="VDK49877.1"/>
    <property type="molecule type" value="Genomic_DNA"/>
</dbReference>
<keyword evidence="2" id="KW-1185">Reference proteome</keyword>
<dbReference type="Proteomes" id="UP000282613">
    <property type="component" value="Unassembled WGS sequence"/>
</dbReference>
<sequence length="135" mass="14608">MFGRVQSGFTVEAKATGDSCRAGKSCLHLFSSPLLCAVGDGACRRQSWLGWVRDCEAGRLEKWVEVCLTCVAPTVSSVATVSVVWTGTFRVVTDLQHRKVRDGIAGLSRTQKMCGDEYGLAVGNSWAWMEATATD</sequence>
<protein>
    <submittedName>
        <fullName evidence="1 3">Uncharacterized protein</fullName>
    </submittedName>
</protein>
<dbReference type="AlphaFoldDB" id="A0A0R3WH69"/>
<proteinExistence type="predicted"/>
<gene>
    <name evidence="1" type="ORF">TASK_LOCUS10213</name>
</gene>
<reference evidence="1 2" key="2">
    <citation type="submission" date="2018-11" db="EMBL/GenBank/DDBJ databases">
        <authorList>
            <consortium name="Pathogen Informatics"/>
        </authorList>
    </citation>
    <scope>NUCLEOTIDE SEQUENCE [LARGE SCALE GENOMIC DNA]</scope>
</reference>
<evidence type="ECO:0000313" key="1">
    <source>
        <dbReference type="EMBL" id="VDK49877.1"/>
    </source>
</evidence>
<accession>A0A0R3WH69</accession>
<evidence type="ECO:0000313" key="3">
    <source>
        <dbReference type="WBParaSite" id="TASK_0001021201-mRNA-1"/>
    </source>
</evidence>